<dbReference type="GO" id="GO:0005509">
    <property type="term" value="F:calcium ion binding"/>
    <property type="evidence" value="ECO:0007669"/>
    <property type="project" value="TreeGrafter"/>
</dbReference>
<dbReference type="SUPFAM" id="SSF47473">
    <property type="entry name" value="EF-hand"/>
    <property type="match status" value="1"/>
</dbReference>
<feature type="domain" description="S100/CaBP-9k-type calcium binding subdomain" evidence="1">
    <location>
        <begin position="9"/>
        <end position="51"/>
    </location>
</feature>
<dbReference type="PANTHER" id="PTHR11639">
    <property type="entry name" value="S100 CALCIUM-BINDING PROTEIN"/>
    <property type="match status" value="1"/>
</dbReference>
<evidence type="ECO:0000259" key="1">
    <source>
        <dbReference type="SMART" id="SM01394"/>
    </source>
</evidence>
<dbReference type="GO" id="GO:0048306">
    <property type="term" value="F:calcium-dependent protein binding"/>
    <property type="evidence" value="ECO:0007669"/>
    <property type="project" value="TreeGrafter"/>
</dbReference>
<name>A0A7J7STL5_MYOMY</name>
<evidence type="ECO:0000313" key="2">
    <source>
        <dbReference type="EMBL" id="KAF6291585.1"/>
    </source>
</evidence>
<dbReference type="CDD" id="cd05022">
    <property type="entry name" value="S-100A13"/>
    <property type="match status" value="1"/>
</dbReference>
<reference evidence="2 3" key="1">
    <citation type="journal article" date="2020" name="Nature">
        <title>Six reference-quality genomes reveal evolution of bat adaptations.</title>
        <authorList>
            <person name="Jebb D."/>
            <person name="Huang Z."/>
            <person name="Pippel M."/>
            <person name="Hughes G.M."/>
            <person name="Lavrichenko K."/>
            <person name="Devanna P."/>
            <person name="Winkler S."/>
            <person name="Jermiin L.S."/>
            <person name="Skirmuntt E.C."/>
            <person name="Katzourakis A."/>
            <person name="Burkitt-Gray L."/>
            <person name="Ray D.A."/>
            <person name="Sullivan K.A.M."/>
            <person name="Roscito J.G."/>
            <person name="Kirilenko B.M."/>
            <person name="Davalos L.M."/>
            <person name="Corthals A.P."/>
            <person name="Power M.L."/>
            <person name="Jones G."/>
            <person name="Ransome R.D."/>
            <person name="Dechmann D.K.N."/>
            <person name="Locatelli A.G."/>
            <person name="Puechmaille S.J."/>
            <person name="Fedrigo O."/>
            <person name="Jarvis E.D."/>
            <person name="Hiller M."/>
            <person name="Vernes S.C."/>
            <person name="Myers E.W."/>
            <person name="Teeling E.C."/>
        </authorList>
    </citation>
    <scope>NUCLEOTIDE SEQUENCE [LARGE SCALE GENOMIC DNA]</scope>
    <source>
        <strain evidence="2">MMyoMyo1</strain>
        <tissue evidence="2">Flight muscle</tissue>
    </source>
</reference>
<dbReference type="InterPro" id="IPR013787">
    <property type="entry name" value="S100_Ca-bd_sub"/>
</dbReference>
<organism evidence="2 3">
    <name type="scientific">Myotis myotis</name>
    <name type="common">Greater mouse-eared bat</name>
    <name type="synonym">Vespertilio myotis</name>
    <dbReference type="NCBI Taxonomy" id="51298"/>
    <lineage>
        <taxon>Eukaryota</taxon>
        <taxon>Metazoa</taxon>
        <taxon>Chordata</taxon>
        <taxon>Craniata</taxon>
        <taxon>Vertebrata</taxon>
        <taxon>Euteleostomi</taxon>
        <taxon>Mammalia</taxon>
        <taxon>Eutheria</taxon>
        <taxon>Laurasiatheria</taxon>
        <taxon>Chiroptera</taxon>
        <taxon>Yangochiroptera</taxon>
        <taxon>Vespertilionidae</taxon>
        <taxon>Myotis</taxon>
    </lineage>
</organism>
<dbReference type="Gene3D" id="1.10.238.10">
    <property type="entry name" value="EF-hand"/>
    <property type="match status" value="1"/>
</dbReference>
<protein>
    <submittedName>
        <fullName evidence="2">S100 calcium binding protein A13</fullName>
    </submittedName>
</protein>
<dbReference type="VEuPathDB" id="HostDB:GeneID_118673450"/>
<sequence>MAAEPLTEVETAIDTLAHAFCTFAKREGQKGSLNVNDFKEMATQQFPHLVKDVGSLDEKMKSLNVKGDSKHLFDEYWSLIGELAKEIRKEKETQKKSGWLG</sequence>
<dbReference type="GO" id="GO:0048471">
    <property type="term" value="C:perinuclear region of cytoplasm"/>
    <property type="evidence" value="ECO:0007669"/>
    <property type="project" value="TreeGrafter"/>
</dbReference>
<dbReference type="EMBL" id="JABWUV010000018">
    <property type="protein sequence ID" value="KAF6291585.1"/>
    <property type="molecule type" value="Genomic_DNA"/>
</dbReference>
<dbReference type="SMART" id="SM01394">
    <property type="entry name" value="S_100"/>
    <property type="match status" value="1"/>
</dbReference>
<dbReference type="GO" id="GO:0005615">
    <property type="term" value="C:extracellular space"/>
    <property type="evidence" value="ECO:0007669"/>
    <property type="project" value="TreeGrafter"/>
</dbReference>
<dbReference type="PANTHER" id="PTHR11639:SF57">
    <property type="entry name" value="PROTEIN S100-A13"/>
    <property type="match status" value="1"/>
</dbReference>
<evidence type="ECO:0000313" key="3">
    <source>
        <dbReference type="Proteomes" id="UP000527355"/>
    </source>
</evidence>
<gene>
    <name evidence="2" type="ORF">mMyoMyo1_016989</name>
</gene>
<keyword evidence="3" id="KW-1185">Reference proteome</keyword>
<dbReference type="AlphaFoldDB" id="A0A7J7STL5"/>
<dbReference type="InterPro" id="IPR011992">
    <property type="entry name" value="EF-hand-dom_pair"/>
</dbReference>
<comment type="caution">
    <text evidence="2">The sequence shown here is derived from an EMBL/GenBank/DDBJ whole genome shotgun (WGS) entry which is preliminary data.</text>
</comment>
<dbReference type="Pfam" id="PF01023">
    <property type="entry name" value="S_100"/>
    <property type="match status" value="1"/>
</dbReference>
<dbReference type="Proteomes" id="UP000527355">
    <property type="component" value="Unassembled WGS sequence"/>
</dbReference>
<accession>A0A7J7STL5</accession>
<proteinExistence type="predicted"/>